<name>A0ABT9RDT5_9ACTN</name>
<evidence type="ECO:0000313" key="2">
    <source>
        <dbReference type="Proteomes" id="UP001230426"/>
    </source>
</evidence>
<protein>
    <submittedName>
        <fullName evidence="1">Uncharacterized protein</fullName>
    </submittedName>
</protein>
<dbReference type="EMBL" id="JAUSRB010000002">
    <property type="protein sequence ID" value="MDP9866560.1"/>
    <property type="molecule type" value="Genomic_DNA"/>
</dbReference>
<keyword evidence="2" id="KW-1185">Reference proteome</keyword>
<accession>A0ABT9RDT5</accession>
<sequence>MLGVTTNYIFHQSPDPVEPSLIERLSIFPALHELTDISRYQAFPCGCQGERYWLKEAFGVPDLPWDEMPVVDQVHHKQIHP</sequence>
<comment type="caution">
    <text evidence="1">The sequence shown here is derived from an EMBL/GenBank/DDBJ whole genome shotgun (WGS) entry which is preliminary data.</text>
</comment>
<organism evidence="1 2">
    <name type="scientific">Streptosporangium brasiliense</name>
    <dbReference type="NCBI Taxonomy" id="47480"/>
    <lineage>
        <taxon>Bacteria</taxon>
        <taxon>Bacillati</taxon>
        <taxon>Actinomycetota</taxon>
        <taxon>Actinomycetes</taxon>
        <taxon>Streptosporangiales</taxon>
        <taxon>Streptosporangiaceae</taxon>
        <taxon>Streptosporangium</taxon>
    </lineage>
</organism>
<proteinExistence type="predicted"/>
<reference evidence="1 2" key="1">
    <citation type="submission" date="2023-07" db="EMBL/GenBank/DDBJ databases">
        <title>Sequencing the genomes of 1000 actinobacteria strains.</title>
        <authorList>
            <person name="Klenk H.-P."/>
        </authorList>
    </citation>
    <scope>NUCLEOTIDE SEQUENCE [LARGE SCALE GENOMIC DNA]</scope>
    <source>
        <strain evidence="1 2">DSM 44109</strain>
    </source>
</reference>
<dbReference type="Proteomes" id="UP001230426">
    <property type="component" value="Unassembled WGS sequence"/>
</dbReference>
<gene>
    <name evidence="1" type="ORF">J2S55_005826</name>
</gene>
<evidence type="ECO:0000313" key="1">
    <source>
        <dbReference type="EMBL" id="MDP9866560.1"/>
    </source>
</evidence>